<dbReference type="Proteomes" id="UP000674318">
    <property type="component" value="Unassembled WGS sequence"/>
</dbReference>
<name>A0A836LHN1_9TRYP</name>
<keyword evidence="3" id="KW-1185">Reference proteome</keyword>
<protein>
    <submittedName>
        <fullName evidence="2">Uncharacterized protein</fullName>
    </submittedName>
</protein>
<dbReference type="InterPro" id="IPR036310">
    <property type="entry name" value="Smp-1-like_sf"/>
</dbReference>
<dbReference type="GeneID" id="94290711"/>
<dbReference type="SUPFAM" id="SSF101601">
    <property type="entry name" value="Smp-1-like"/>
    <property type="match status" value="1"/>
</dbReference>
<dbReference type="AlphaFoldDB" id="A0A836LHN1"/>
<dbReference type="KEGG" id="phet:94290711"/>
<evidence type="ECO:0000256" key="1">
    <source>
        <dbReference type="SAM" id="MobiDB-lite"/>
    </source>
</evidence>
<proteinExistence type="predicted"/>
<sequence>MIVTGNFGDDSKIIALGDPQPVRNSSTGAWNVTMSVLPPETKSMVKVEDVNGLIGMYSGVPLHRDEPREASPEGGGAD</sequence>
<feature type="region of interest" description="Disordered" evidence="1">
    <location>
        <begin position="58"/>
        <end position="78"/>
    </location>
</feature>
<dbReference type="RefSeq" id="XP_067756655.1">
    <property type="nucleotide sequence ID" value="XM_067900634.1"/>
</dbReference>
<feature type="compositionally biased region" description="Basic and acidic residues" evidence="1">
    <location>
        <begin position="62"/>
        <end position="71"/>
    </location>
</feature>
<comment type="caution">
    <text evidence="2">The sequence shown here is derived from an EMBL/GenBank/DDBJ whole genome shotgun (WGS) entry which is preliminary data.</text>
</comment>
<dbReference type="EMBL" id="JAFJZO010000025">
    <property type="protein sequence ID" value="KAG5502883.1"/>
    <property type="molecule type" value="Genomic_DNA"/>
</dbReference>
<accession>A0A836LHN1</accession>
<organism evidence="2 3">
    <name type="scientific">Porcisia hertigi</name>
    <dbReference type="NCBI Taxonomy" id="2761500"/>
    <lineage>
        <taxon>Eukaryota</taxon>
        <taxon>Discoba</taxon>
        <taxon>Euglenozoa</taxon>
        <taxon>Kinetoplastea</taxon>
        <taxon>Metakinetoplastina</taxon>
        <taxon>Trypanosomatida</taxon>
        <taxon>Trypanosomatidae</taxon>
        <taxon>Leishmaniinae</taxon>
        <taxon>Porcisia</taxon>
    </lineage>
</organism>
<reference evidence="2 3" key="1">
    <citation type="submission" date="2021-02" db="EMBL/GenBank/DDBJ databases">
        <title>Porcisia hertigi Genome sequencing and assembly.</title>
        <authorList>
            <person name="Almutairi H."/>
            <person name="Gatherer D."/>
        </authorList>
    </citation>
    <scope>NUCLEOTIDE SEQUENCE [LARGE SCALE GENOMIC DNA]</scope>
    <source>
        <strain evidence="2 3">C119</strain>
    </source>
</reference>
<evidence type="ECO:0000313" key="2">
    <source>
        <dbReference type="EMBL" id="KAG5502883.1"/>
    </source>
</evidence>
<evidence type="ECO:0000313" key="3">
    <source>
        <dbReference type="Proteomes" id="UP000674318"/>
    </source>
</evidence>
<gene>
    <name evidence="2" type="ORF">JKF63_04654</name>
</gene>